<name>A0A0D9WN74_9ORYZ</name>
<dbReference type="InterPro" id="IPR001607">
    <property type="entry name" value="Znf_UBP"/>
</dbReference>
<dbReference type="Gramene" id="LPERR06G06560.1">
    <property type="protein sequence ID" value="LPERR06G06560.1"/>
    <property type="gene ID" value="LPERR06G06560"/>
</dbReference>
<evidence type="ECO:0000313" key="5">
    <source>
        <dbReference type="Proteomes" id="UP000032180"/>
    </source>
</evidence>
<feature type="compositionally biased region" description="Polar residues" evidence="2">
    <location>
        <begin position="242"/>
        <end position="268"/>
    </location>
</feature>
<dbReference type="InterPro" id="IPR027925">
    <property type="entry name" value="MCM_N"/>
</dbReference>
<dbReference type="InterPro" id="IPR013083">
    <property type="entry name" value="Znf_RING/FYVE/PHD"/>
</dbReference>
<proteinExistence type="predicted"/>
<dbReference type="eggNOG" id="KOG1873">
    <property type="taxonomic scope" value="Eukaryota"/>
</dbReference>
<reference evidence="5" key="2">
    <citation type="submission" date="2013-12" db="EMBL/GenBank/DDBJ databases">
        <authorList>
            <person name="Yu Y."/>
            <person name="Lee S."/>
            <person name="de Baynast K."/>
            <person name="Wissotski M."/>
            <person name="Liu L."/>
            <person name="Talag J."/>
            <person name="Goicoechea J."/>
            <person name="Angelova A."/>
            <person name="Jetty R."/>
            <person name="Kudrna D."/>
            <person name="Golser W."/>
            <person name="Rivera L."/>
            <person name="Zhang J."/>
            <person name="Wing R."/>
        </authorList>
    </citation>
    <scope>NUCLEOTIDE SEQUENCE</scope>
</reference>
<protein>
    <recommendedName>
        <fullName evidence="3">UBP-type domain-containing protein</fullName>
    </recommendedName>
</protein>
<dbReference type="PROSITE" id="PS00028">
    <property type="entry name" value="ZINC_FINGER_C2H2_1"/>
    <property type="match status" value="1"/>
</dbReference>
<dbReference type="Pfam" id="PF02148">
    <property type="entry name" value="zf-UBP"/>
    <property type="match status" value="1"/>
</dbReference>
<reference evidence="4" key="3">
    <citation type="submission" date="2015-04" db="UniProtKB">
        <authorList>
            <consortium name="EnsemblPlants"/>
        </authorList>
    </citation>
    <scope>IDENTIFICATION</scope>
</reference>
<evidence type="ECO:0000256" key="2">
    <source>
        <dbReference type="SAM" id="MobiDB-lite"/>
    </source>
</evidence>
<reference evidence="4 5" key="1">
    <citation type="submission" date="2012-08" db="EMBL/GenBank/DDBJ databases">
        <title>Oryza genome evolution.</title>
        <authorList>
            <person name="Wing R.A."/>
        </authorList>
    </citation>
    <scope>NUCLEOTIDE SEQUENCE</scope>
</reference>
<dbReference type="EnsemblPlants" id="LPERR06G06560.1">
    <property type="protein sequence ID" value="LPERR06G06560.1"/>
    <property type="gene ID" value="LPERR06G06560"/>
</dbReference>
<dbReference type="Pfam" id="PF14551">
    <property type="entry name" value="MCM_N"/>
    <property type="match status" value="1"/>
</dbReference>
<evidence type="ECO:0000313" key="4">
    <source>
        <dbReference type="EnsemblPlants" id="LPERR06G06560.1"/>
    </source>
</evidence>
<dbReference type="GO" id="GO:0008270">
    <property type="term" value="F:zinc ion binding"/>
    <property type="evidence" value="ECO:0007669"/>
    <property type="project" value="UniProtKB-KW"/>
</dbReference>
<dbReference type="InterPro" id="IPR013087">
    <property type="entry name" value="Znf_C2H2_type"/>
</dbReference>
<dbReference type="HOGENOM" id="CLU_381913_0_0_1"/>
<evidence type="ECO:0000259" key="3">
    <source>
        <dbReference type="PROSITE" id="PS50271"/>
    </source>
</evidence>
<feature type="domain" description="UBP-type" evidence="3">
    <location>
        <begin position="75"/>
        <end position="201"/>
    </location>
</feature>
<dbReference type="PROSITE" id="PS50271">
    <property type="entry name" value="ZF_UBP"/>
    <property type="match status" value="1"/>
</dbReference>
<dbReference type="SUPFAM" id="SSF57850">
    <property type="entry name" value="RING/U-box"/>
    <property type="match status" value="1"/>
</dbReference>
<evidence type="ECO:0000256" key="1">
    <source>
        <dbReference type="PROSITE-ProRule" id="PRU00502"/>
    </source>
</evidence>
<keyword evidence="1" id="KW-0863">Zinc-finger</keyword>
<dbReference type="Gene3D" id="3.30.40.10">
    <property type="entry name" value="Zinc/RING finger domain, C3HC4 (zinc finger)"/>
    <property type="match status" value="1"/>
</dbReference>
<accession>A0A0D9WN74</accession>
<keyword evidence="1" id="KW-0479">Metal-binding</keyword>
<dbReference type="STRING" id="77586.A0A0D9WN74"/>
<sequence>MEKNGRHDRDGSSNAGSGVLTKYFSSNFVFSDPERESLMHMDEALERKLFADDAQAKKEMLEARGKAILSSKIDVSCEHCHEDSDSLTKQRETGSYREKCGKEKKQKRCGGAIGVAAKEEAKPEKNHVWVCLECSRHFCGGADTEPHGHVRAHCYENQHWWAAKYDDPTLMYCFKCREEVSLKIPDFSPLTKKDTDKLQTALASDASVELKETELVDWRSSSDSDWDDEATTTTKPVEGKESINSVPVQSLTLDQMENSTSEESQLNDISMKPRTGAPVKQRTNSVAQRDNAVTQKFGVFLDRFTLPGDERPYYHCELVTMVKRGFGSRELNIHYSHLLGYSKGLAMEVCNTYERLRANLKETARMFVQKLMTTESNLTETARKHMQQLASMESAQSLELKFLEMPKVEKPIRTPLPDKCALVQRLLADMLSKHRSGLSWEGDFTHDDMEVCDDKVVITKIPKSFQIHPQISHEMITEMEKDFDRIAQSVLQKFDCPRSSIVYLKTYYNMLSCMRSHAAWWSNRITTKALRELIEHHPFLKPSMARTNLWSGIFSACISYDRGDETMLFKRILEKNLTTNSWVGEVKKAKNRMLKSVFHCKDQKPGIQKALGPITESTTKTEATIGHSEYLEYYDEASKFLFEYLSDLSQQGSECSFQSRMLTECENGRRKQVMKSLDETEVAGAVLLEEQVMEALTGLLGSSAMTGMLESVWEFYKSSNNSHQA</sequence>
<feature type="region of interest" description="Disordered" evidence="2">
    <location>
        <begin position="219"/>
        <end position="284"/>
    </location>
</feature>
<organism evidence="4 5">
    <name type="scientific">Leersia perrieri</name>
    <dbReference type="NCBI Taxonomy" id="77586"/>
    <lineage>
        <taxon>Eukaryota</taxon>
        <taxon>Viridiplantae</taxon>
        <taxon>Streptophyta</taxon>
        <taxon>Embryophyta</taxon>
        <taxon>Tracheophyta</taxon>
        <taxon>Spermatophyta</taxon>
        <taxon>Magnoliopsida</taxon>
        <taxon>Liliopsida</taxon>
        <taxon>Poales</taxon>
        <taxon>Poaceae</taxon>
        <taxon>BOP clade</taxon>
        <taxon>Oryzoideae</taxon>
        <taxon>Oryzeae</taxon>
        <taxon>Oryzinae</taxon>
        <taxon>Leersia</taxon>
    </lineage>
</organism>
<dbReference type="Proteomes" id="UP000032180">
    <property type="component" value="Chromosome 6"/>
</dbReference>
<keyword evidence="5" id="KW-1185">Reference proteome</keyword>
<keyword evidence="1" id="KW-0862">Zinc</keyword>
<dbReference type="Gene3D" id="3.30.1640.10">
    <property type="entry name" value="mini-chromosome maintenance (MCM) complex, chain A, domain 1"/>
    <property type="match status" value="1"/>
</dbReference>
<dbReference type="AlphaFoldDB" id="A0A0D9WN74"/>